<dbReference type="GO" id="GO:0016829">
    <property type="term" value="F:lyase activity"/>
    <property type="evidence" value="ECO:0007669"/>
    <property type="project" value="UniProtKB-KW"/>
</dbReference>
<feature type="chain" id="PRO_5021020165" description="Alginate lyase domain-containing protein" evidence="4">
    <location>
        <begin position="27"/>
        <end position="351"/>
    </location>
</feature>
<evidence type="ECO:0000256" key="3">
    <source>
        <dbReference type="SAM" id="MobiDB-lite"/>
    </source>
</evidence>
<organism evidence="6 7">
    <name type="scientific">Hydrocarboniclastica marina</name>
    <dbReference type="NCBI Taxonomy" id="2259620"/>
    <lineage>
        <taxon>Bacteria</taxon>
        <taxon>Pseudomonadati</taxon>
        <taxon>Pseudomonadota</taxon>
        <taxon>Gammaproteobacteria</taxon>
        <taxon>Alteromonadales</taxon>
        <taxon>Alteromonadaceae</taxon>
        <taxon>Hydrocarboniclastica</taxon>
    </lineage>
</organism>
<keyword evidence="7" id="KW-1185">Reference proteome</keyword>
<accession>A0A4V1D8Q5</accession>
<sequence length="351" mass="39120">MLTMCMNGSRIIFTLMVLMGSSAVFAELRCPVTPIPAYTGDLNIQSGYDPEDPTRSTRIDDPDSRSKAINDYLIRFSDGLGRFADYYASRQTDTKAGSLAIQCTHEWLASWAREHALTTTDASPTGVALRVWTLSAVATAVLKMEHYAGADWALTAAEKTWIAKLGEIVRADYADRIRLKPERINNHDYWAAWAVAASAIVTEQEEALSWSYTVFRFAMSQTVNDGITDTAYLPNELGRGALGAHYTQFALTPLVMLADHLPDHGYVIDYRDTVQLKKLAEFAAIIVLTPEAVFHIQDDAQRIPSPASFTWLYPFNALYADVVSTQELLEIVRPYTGVNYRLGGDLRPLYD</sequence>
<feature type="domain" description="Alginate lyase" evidence="5">
    <location>
        <begin position="85"/>
        <end position="291"/>
    </location>
</feature>
<feature type="signal peptide" evidence="4">
    <location>
        <begin position="1"/>
        <end position="26"/>
    </location>
</feature>
<dbReference type="Gene3D" id="1.50.10.100">
    <property type="entry name" value="Chondroitin AC/alginate lyase"/>
    <property type="match status" value="1"/>
</dbReference>
<dbReference type="InterPro" id="IPR008397">
    <property type="entry name" value="Alginate_lyase_dom"/>
</dbReference>
<evidence type="ECO:0000313" key="7">
    <source>
        <dbReference type="Proteomes" id="UP000298049"/>
    </source>
</evidence>
<dbReference type="SUPFAM" id="SSF48230">
    <property type="entry name" value="Chondroitin AC/alginate lyase"/>
    <property type="match status" value="1"/>
</dbReference>
<evidence type="ECO:0000313" key="6">
    <source>
        <dbReference type="EMBL" id="QCF26010.1"/>
    </source>
</evidence>
<dbReference type="OrthoDB" id="7210452at2"/>
<keyword evidence="2" id="KW-0456">Lyase</keyword>
<evidence type="ECO:0000256" key="1">
    <source>
        <dbReference type="ARBA" id="ARBA00022729"/>
    </source>
</evidence>
<protein>
    <recommendedName>
        <fullName evidence="5">Alginate lyase domain-containing protein</fullName>
    </recommendedName>
</protein>
<dbReference type="RefSeq" id="WP_136548731.1">
    <property type="nucleotide sequence ID" value="NZ_CP031093.1"/>
</dbReference>
<dbReference type="KEGG" id="hmi:soil367_08785"/>
<feature type="region of interest" description="Disordered" evidence="3">
    <location>
        <begin position="43"/>
        <end position="63"/>
    </location>
</feature>
<dbReference type="InterPro" id="IPR008929">
    <property type="entry name" value="Chondroitin_lyas"/>
</dbReference>
<dbReference type="Pfam" id="PF05426">
    <property type="entry name" value="Alginate_lyase"/>
    <property type="match status" value="1"/>
</dbReference>
<dbReference type="GO" id="GO:0042597">
    <property type="term" value="C:periplasmic space"/>
    <property type="evidence" value="ECO:0007669"/>
    <property type="project" value="InterPro"/>
</dbReference>
<evidence type="ECO:0000259" key="5">
    <source>
        <dbReference type="Pfam" id="PF05426"/>
    </source>
</evidence>
<dbReference type="EMBL" id="CP031093">
    <property type="protein sequence ID" value="QCF26010.1"/>
    <property type="molecule type" value="Genomic_DNA"/>
</dbReference>
<dbReference type="AlphaFoldDB" id="A0A4V1D8Q5"/>
<reference evidence="6 7" key="1">
    <citation type="submission" date="2018-07" db="EMBL/GenBank/DDBJ databases">
        <title>Marsedoiliclastica nanhaica gen. nov. sp. nov., a novel marine hydrocarbonoclastic bacterium isolated from an in-situ enriched hydrocarbon-degrading consortium in deep-sea sediment.</title>
        <authorList>
            <person name="Dong C."/>
            <person name="Ma T."/>
            <person name="Liu R."/>
            <person name="Shao Z."/>
        </authorList>
    </citation>
    <scope>NUCLEOTIDE SEQUENCE [LARGE SCALE GENOMIC DNA]</scope>
    <source>
        <strain evidence="7">soil36-7</strain>
    </source>
</reference>
<evidence type="ECO:0000256" key="2">
    <source>
        <dbReference type="ARBA" id="ARBA00023239"/>
    </source>
</evidence>
<dbReference type="Proteomes" id="UP000298049">
    <property type="component" value="Chromosome"/>
</dbReference>
<feature type="compositionally biased region" description="Basic and acidic residues" evidence="3">
    <location>
        <begin position="52"/>
        <end position="63"/>
    </location>
</feature>
<name>A0A4V1D8Q5_9ALTE</name>
<proteinExistence type="predicted"/>
<evidence type="ECO:0000256" key="4">
    <source>
        <dbReference type="SAM" id="SignalP"/>
    </source>
</evidence>
<gene>
    <name evidence="6" type="ORF">soil367_08785</name>
</gene>
<keyword evidence="1 4" id="KW-0732">Signal</keyword>